<accession>A0AAD2HIU1</accession>
<feature type="region of interest" description="Disordered" evidence="1">
    <location>
        <begin position="50"/>
        <end position="78"/>
    </location>
</feature>
<dbReference type="EMBL" id="CAVNYO010000405">
    <property type="protein sequence ID" value="CAK5275630.1"/>
    <property type="molecule type" value="Genomic_DNA"/>
</dbReference>
<evidence type="ECO:0000256" key="1">
    <source>
        <dbReference type="SAM" id="MobiDB-lite"/>
    </source>
</evidence>
<comment type="caution">
    <text evidence="2">The sequence shown here is derived from an EMBL/GenBank/DDBJ whole genome shotgun (WGS) entry which is preliminary data.</text>
</comment>
<organism evidence="2 3">
    <name type="scientific">Mycena citricolor</name>
    <dbReference type="NCBI Taxonomy" id="2018698"/>
    <lineage>
        <taxon>Eukaryota</taxon>
        <taxon>Fungi</taxon>
        <taxon>Dikarya</taxon>
        <taxon>Basidiomycota</taxon>
        <taxon>Agaricomycotina</taxon>
        <taxon>Agaricomycetes</taxon>
        <taxon>Agaricomycetidae</taxon>
        <taxon>Agaricales</taxon>
        <taxon>Marasmiineae</taxon>
        <taxon>Mycenaceae</taxon>
        <taxon>Mycena</taxon>
    </lineage>
</organism>
<evidence type="ECO:0000313" key="2">
    <source>
        <dbReference type="EMBL" id="CAK5275630.1"/>
    </source>
</evidence>
<gene>
    <name evidence="2" type="ORF">MYCIT1_LOCUS23529</name>
</gene>
<keyword evidence="3" id="KW-1185">Reference proteome</keyword>
<protein>
    <submittedName>
        <fullName evidence="2">Uncharacterized protein</fullName>
    </submittedName>
</protein>
<reference evidence="2" key="1">
    <citation type="submission" date="2023-11" db="EMBL/GenBank/DDBJ databases">
        <authorList>
            <person name="De Vega J J."/>
            <person name="De Vega J J."/>
        </authorList>
    </citation>
    <scope>NUCLEOTIDE SEQUENCE</scope>
</reference>
<name>A0AAD2HIU1_9AGAR</name>
<proteinExistence type="predicted"/>
<dbReference type="AlphaFoldDB" id="A0AAD2HIU1"/>
<evidence type="ECO:0000313" key="3">
    <source>
        <dbReference type="Proteomes" id="UP001295794"/>
    </source>
</evidence>
<sequence length="116" mass="12589">GNVPSRATPKPDEDDPESLLGMIRELVEETSAWDTGTVFMSQNFKNLLAQPSAPHGRDLNAENSVQPSEPAFIESDSSRSTELDLASLGIEMINAESFYSGFLQENVDVSTVGVAW</sequence>
<feature type="non-terminal residue" evidence="2">
    <location>
        <position position="116"/>
    </location>
</feature>
<dbReference type="Proteomes" id="UP001295794">
    <property type="component" value="Unassembled WGS sequence"/>
</dbReference>